<dbReference type="PANTHER" id="PTHR43667:SF2">
    <property type="entry name" value="FATTY ACID C-METHYL TRANSFERASE"/>
    <property type="match status" value="1"/>
</dbReference>
<evidence type="ECO:0000256" key="4">
    <source>
        <dbReference type="ARBA" id="ARBA00022691"/>
    </source>
</evidence>
<keyword evidence="4" id="KW-0949">S-adenosyl-L-methionine</keyword>
<evidence type="ECO:0000256" key="3">
    <source>
        <dbReference type="ARBA" id="ARBA00022679"/>
    </source>
</evidence>
<dbReference type="KEGG" id="pmes:FX988_01377"/>
<dbReference type="InterPro" id="IPR029063">
    <property type="entry name" value="SAM-dependent_MTases_sf"/>
</dbReference>
<dbReference type="GO" id="GO:0008168">
    <property type="term" value="F:methyltransferase activity"/>
    <property type="evidence" value="ECO:0007669"/>
    <property type="project" value="UniProtKB-KW"/>
</dbReference>
<keyword evidence="5" id="KW-0443">Lipid metabolism</keyword>
<dbReference type="InterPro" id="IPR050723">
    <property type="entry name" value="CFA/CMAS"/>
</dbReference>
<evidence type="ECO:0000313" key="7">
    <source>
        <dbReference type="EMBL" id="QHJ11149.1"/>
    </source>
</evidence>
<evidence type="ECO:0000313" key="8">
    <source>
        <dbReference type="Proteomes" id="UP000464524"/>
    </source>
</evidence>
<dbReference type="CDD" id="cd02440">
    <property type="entry name" value="AdoMet_MTases"/>
    <property type="match status" value="1"/>
</dbReference>
<comment type="similarity">
    <text evidence="1">Belongs to the CFA/CMAS family.</text>
</comment>
<evidence type="ECO:0000256" key="5">
    <source>
        <dbReference type="ARBA" id="ARBA00023098"/>
    </source>
</evidence>
<accession>A0A857JGJ7</accession>
<reference evidence="7 8" key="1">
    <citation type="submission" date="2019-12" db="EMBL/GenBank/DDBJ databases">
        <title>Genome sequencing and assembly of endphytes of Porphyra tenera.</title>
        <authorList>
            <person name="Park J.M."/>
            <person name="Shin R."/>
            <person name="Jo S.H."/>
        </authorList>
    </citation>
    <scope>NUCLEOTIDE SEQUENCE [LARGE SCALE GENOMIC DNA]</scope>
    <source>
        <strain evidence="7 8">GPM4</strain>
    </source>
</reference>
<evidence type="ECO:0000256" key="2">
    <source>
        <dbReference type="ARBA" id="ARBA00022603"/>
    </source>
</evidence>
<organism evidence="7 8">
    <name type="scientific">Paraglaciecola mesophila</name>
    <dbReference type="NCBI Taxonomy" id="197222"/>
    <lineage>
        <taxon>Bacteria</taxon>
        <taxon>Pseudomonadati</taxon>
        <taxon>Pseudomonadota</taxon>
        <taxon>Gammaproteobacteria</taxon>
        <taxon>Alteromonadales</taxon>
        <taxon>Alteromonadaceae</taxon>
        <taxon>Paraglaciecola</taxon>
    </lineage>
</organism>
<sequence>MMNSEQTLQAVESLSWQDKVSRQIMLKIFASLPEGEMVIKENGVLVDVFGEKGSDLHAEINFIDLRAYRHLLFGGSIASGETYTDGMWTTPNLTNVIRIFARNLPMLDRWEGKMEWLALPLRKISHLARRNSTSQAKKNIADHYDLGNKLYSRFLDETMMYSSAIYPDQDADLHQAQQHKLKTICEKLQLNASDHLLEIGTGWGGLAVYAAKHYGCKVTTTTISEEQYRFAEQWVTKENLHDKITLLKKDYRLLDGQYDKLVSIEMIEAVGKEYLPTFFEQCSNRLKKDGLMLLQAITISDQRLNSYAKSVDFIQKHIFPGGFLPSQLLINQHLKKHTNMMIRDLHDIGLDYARTLQHWHQAFNDNIDALAKDGYDERFGNMWRYYFSYCEGGFLERTISTVQLVLSKPAYSAPLRR</sequence>
<evidence type="ECO:0000256" key="1">
    <source>
        <dbReference type="ARBA" id="ARBA00010815"/>
    </source>
</evidence>
<dbReference type="EC" id="2.1.1.-" evidence="7"/>
<gene>
    <name evidence="7" type="ORF">FX988_01377</name>
</gene>
<dbReference type="Gene3D" id="3.40.50.150">
    <property type="entry name" value="Vaccinia Virus protein VP39"/>
    <property type="match status" value="1"/>
</dbReference>
<dbReference type="GO" id="GO:0008610">
    <property type="term" value="P:lipid biosynthetic process"/>
    <property type="evidence" value="ECO:0007669"/>
    <property type="project" value="InterPro"/>
</dbReference>
<dbReference type="Proteomes" id="UP000464524">
    <property type="component" value="Chromosome"/>
</dbReference>
<proteinExistence type="inferred from homology"/>
<name>A0A857JGJ7_9ALTE</name>
<dbReference type="RefSeq" id="WP_160178924.1">
    <property type="nucleotide sequence ID" value="NZ_CP047656.1"/>
</dbReference>
<keyword evidence="8" id="KW-1185">Reference proteome</keyword>
<dbReference type="OrthoDB" id="9782855at2"/>
<dbReference type="Pfam" id="PF02353">
    <property type="entry name" value="CMAS"/>
    <property type="match status" value="1"/>
</dbReference>
<dbReference type="GO" id="GO:0032259">
    <property type="term" value="P:methylation"/>
    <property type="evidence" value="ECO:0007669"/>
    <property type="project" value="UniProtKB-KW"/>
</dbReference>
<dbReference type="AlphaFoldDB" id="A0A857JGJ7"/>
<protein>
    <submittedName>
        <fullName evidence="7">Tuberculostearic acid methyltransferase UfaA1</fullName>
        <ecNumber evidence="7">2.1.1.-</ecNumber>
    </submittedName>
</protein>
<evidence type="ECO:0000256" key="6">
    <source>
        <dbReference type="PIRSR" id="PIRSR003085-1"/>
    </source>
</evidence>
<dbReference type="EMBL" id="CP047656">
    <property type="protein sequence ID" value="QHJ11149.1"/>
    <property type="molecule type" value="Genomic_DNA"/>
</dbReference>
<keyword evidence="3 7" id="KW-0808">Transferase</keyword>
<keyword evidence="2 7" id="KW-0489">Methyltransferase</keyword>
<dbReference type="PANTHER" id="PTHR43667">
    <property type="entry name" value="CYCLOPROPANE-FATTY-ACYL-PHOSPHOLIPID SYNTHASE"/>
    <property type="match status" value="1"/>
</dbReference>
<dbReference type="SUPFAM" id="SSF53335">
    <property type="entry name" value="S-adenosyl-L-methionine-dependent methyltransferases"/>
    <property type="match status" value="1"/>
</dbReference>
<dbReference type="InterPro" id="IPR003333">
    <property type="entry name" value="CMAS"/>
</dbReference>
<dbReference type="PIRSF" id="PIRSF003085">
    <property type="entry name" value="CMAS"/>
    <property type="match status" value="1"/>
</dbReference>
<feature type="active site" evidence="6">
    <location>
        <position position="390"/>
    </location>
</feature>